<reference evidence="2" key="1">
    <citation type="submission" date="2023-03" db="EMBL/GenBank/DDBJ databases">
        <title>Massive genome expansion in bonnet fungi (Mycena s.s.) driven by repeated elements and novel gene families across ecological guilds.</title>
        <authorList>
            <consortium name="Lawrence Berkeley National Laboratory"/>
            <person name="Harder C.B."/>
            <person name="Miyauchi S."/>
            <person name="Viragh M."/>
            <person name="Kuo A."/>
            <person name="Thoen E."/>
            <person name="Andreopoulos B."/>
            <person name="Lu D."/>
            <person name="Skrede I."/>
            <person name="Drula E."/>
            <person name="Henrissat B."/>
            <person name="Morin E."/>
            <person name="Kohler A."/>
            <person name="Barry K."/>
            <person name="LaButti K."/>
            <person name="Morin E."/>
            <person name="Salamov A."/>
            <person name="Lipzen A."/>
            <person name="Mereny Z."/>
            <person name="Hegedus B."/>
            <person name="Baldrian P."/>
            <person name="Stursova M."/>
            <person name="Weitz H."/>
            <person name="Taylor A."/>
            <person name="Grigoriev I.V."/>
            <person name="Nagy L.G."/>
            <person name="Martin F."/>
            <person name="Kauserud H."/>
        </authorList>
    </citation>
    <scope>NUCLEOTIDE SEQUENCE</scope>
    <source>
        <strain evidence="2">CBHHK200</strain>
    </source>
</reference>
<accession>A0AAD6XDT4</accession>
<evidence type="ECO:0000313" key="3">
    <source>
        <dbReference type="Proteomes" id="UP001218188"/>
    </source>
</evidence>
<evidence type="ECO:0000313" key="2">
    <source>
        <dbReference type="EMBL" id="KAJ7046297.1"/>
    </source>
</evidence>
<dbReference type="AlphaFoldDB" id="A0AAD6XDT4"/>
<comment type="caution">
    <text evidence="2">The sequence shown here is derived from an EMBL/GenBank/DDBJ whole genome shotgun (WGS) entry which is preliminary data.</text>
</comment>
<feature type="signal peptide" evidence="1">
    <location>
        <begin position="1"/>
        <end position="21"/>
    </location>
</feature>
<proteinExistence type="predicted"/>
<organism evidence="2 3">
    <name type="scientific">Mycena alexandri</name>
    <dbReference type="NCBI Taxonomy" id="1745969"/>
    <lineage>
        <taxon>Eukaryota</taxon>
        <taxon>Fungi</taxon>
        <taxon>Dikarya</taxon>
        <taxon>Basidiomycota</taxon>
        <taxon>Agaricomycotina</taxon>
        <taxon>Agaricomycetes</taxon>
        <taxon>Agaricomycetidae</taxon>
        <taxon>Agaricales</taxon>
        <taxon>Marasmiineae</taxon>
        <taxon>Mycenaceae</taxon>
        <taxon>Mycena</taxon>
    </lineage>
</organism>
<gene>
    <name evidence="2" type="ORF">C8F04DRAFT_343066</name>
</gene>
<dbReference type="Proteomes" id="UP001218188">
    <property type="component" value="Unassembled WGS sequence"/>
</dbReference>
<feature type="chain" id="PRO_5042287393" evidence="1">
    <location>
        <begin position="22"/>
        <end position="118"/>
    </location>
</feature>
<sequence>MKLSYPTVILSLIVRAHLASSKACSGGIHNECVAFYRGADCQDPGELGSYTPTCEGNCFQFDSFDSLAVTGSQFFGTDCHIYSDINCQNQIADTGNEVSGRKCVNAAGAQSMICYYDC</sequence>
<keyword evidence="1" id="KW-0732">Signal</keyword>
<dbReference type="EMBL" id="JARJCM010000003">
    <property type="protein sequence ID" value="KAJ7046297.1"/>
    <property type="molecule type" value="Genomic_DNA"/>
</dbReference>
<protein>
    <submittedName>
        <fullName evidence="2">Uncharacterized protein</fullName>
    </submittedName>
</protein>
<keyword evidence="3" id="KW-1185">Reference proteome</keyword>
<name>A0AAD6XDT4_9AGAR</name>
<evidence type="ECO:0000256" key="1">
    <source>
        <dbReference type="SAM" id="SignalP"/>
    </source>
</evidence>